<evidence type="ECO:0000313" key="4">
    <source>
        <dbReference type="Proteomes" id="UP000008909"/>
    </source>
</evidence>
<evidence type="ECO:0000259" key="2">
    <source>
        <dbReference type="PROSITE" id="PS51379"/>
    </source>
</evidence>
<evidence type="ECO:0000256" key="1">
    <source>
        <dbReference type="SAM" id="Phobius"/>
    </source>
</evidence>
<reference key="2">
    <citation type="submission" date="2011-10" db="EMBL/GenBank/DDBJ databases">
        <title>The genome and transcriptome sequence of Clonorchis sinensis provide insights into the carcinogenic liver fluke.</title>
        <authorList>
            <person name="Wang X."/>
            <person name="Huang Y."/>
            <person name="Chen W."/>
            <person name="Liu H."/>
            <person name="Guo L."/>
            <person name="Chen Y."/>
            <person name="Luo F."/>
            <person name="Zhou W."/>
            <person name="Sun J."/>
            <person name="Mao Q."/>
            <person name="Liang P."/>
            <person name="Zhou C."/>
            <person name="Tian Y."/>
            <person name="Men J."/>
            <person name="Lv X."/>
            <person name="Huang L."/>
            <person name="Zhou J."/>
            <person name="Hu Y."/>
            <person name="Li R."/>
            <person name="Zhang F."/>
            <person name="Lei H."/>
            <person name="Li X."/>
            <person name="Hu X."/>
            <person name="Liang C."/>
            <person name="Xu J."/>
            <person name="Wu Z."/>
            <person name="Yu X."/>
        </authorList>
    </citation>
    <scope>NUCLEOTIDE SEQUENCE</scope>
    <source>
        <strain>Henan</strain>
    </source>
</reference>
<dbReference type="AlphaFoldDB" id="G7YR38"/>
<dbReference type="EMBL" id="DF144012">
    <property type="protein sequence ID" value="GAA55418.1"/>
    <property type="molecule type" value="Genomic_DNA"/>
</dbReference>
<feature type="domain" description="4Fe-4S ferredoxin-type" evidence="2">
    <location>
        <begin position="327"/>
        <end position="357"/>
    </location>
</feature>
<proteinExistence type="predicted"/>
<dbReference type="PROSITE" id="PS51379">
    <property type="entry name" value="4FE4S_FER_2"/>
    <property type="match status" value="2"/>
</dbReference>
<gene>
    <name evidence="3" type="ORF">CLF_107881</name>
</gene>
<sequence>MVANPRSTMTFTVNNILMPHRPSRSAISRVALLHVAGRVRENMLLLTLSPSTLPHPNSNTFSLVLSTRTNRFPCPASHSAAASVRLSSVSTLNTSKSVSKPLKPVYLAAFNARTPKHAGQQVALARVRKMRTPRLAIEKLVDSGVKRNYQNQFVERLPDGTVSDINGHWENISKALLKTEKLGGPESRRNGKCKECWKCAQAVPFDSFDWSSETYCQRNNQRPKWLPDFDHIAVSYRWRGSITACHSFWNTSVDSDHALVRCCFSLRFSGVRKMRTPRLAIEKLVGSGVKRNYQNQFVERLPDGTVSDINGHWENISKALLKTEKLGGPESRRNGKCKECWKCAQAVPFDSFDWSSETYCQRNNQRPKWFPDMQHGRTSGPLGTVPGAAIHLVFNRELYHEYGAAFSLIIVIVLLALTTFHLLFSRMTRSSSVSTDVAVLDDDDQFRVVCVNMPSTTDNSVHTNAHNIQVNGPLFRYDFDA</sequence>
<reference evidence="3" key="1">
    <citation type="journal article" date="2011" name="Genome Biol.">
        <title>The draft genome of the carcinogenic human liver fluke Clonorchis sinensis.</title>
        <authorList>
            <person name="Wang X."/>
            <person name="Chen W."/>
            <person name="Huang Y."/>
            <person name="Sun J."/>
            <person name="Men J."/>
            <person name="Liu H."/>
            <person name="Luo F."/>
            <person name="Guo L."/>
            <person name="Lv X."/>
            <person name="Deng C."/>
            <person name="Zhou C."/>
            <person name="Fan Y."/>
            <person name="Li X."/>
            <person name="Huang L."/>
            <person name="Hu Y."/>
            <person name="Liang C."/>
            <person name="Hu X."/>
            <person name="Xu J."/>
            <person name="Yu X."/>
        </authorList>
    </citation>
    <scope>NUCLEOTIDE SEQUENCE [LARGE SCALE GENOMIC DNA]</scope>
    <source>
        <strain evidence="3">Henan</strain>
    </source>
</reference>
<keyword evidence="4" id="KW-1185">Reference proteome</keyword>
<name>G7YR38_CLOSI</name>
<feature type="domain" description="4Fe-4S ferredoxin-type" evidence="2">
    <location>
        <begin position="183"/>
        <end position="213"/>
    </location>
</feature>
<keyword evidence="1" id="KW-1133">Transmembrane helix</keyword>
<evidence type="ECO:0000313" key="3">
    <source>
        <dbReference type="EMBL" id="GAA55418.1"/>
    </source>
</evidence>
<keyword evidence="1" id="KW-0472">Membrane</keyword>
<accession>G7YR38</accession>
<keyword evidence="1 3" id="KW-0812">Transmembrane</keyword>
<protein>
    <submittedName>
        <fullName evidence="3">Transmembrane 9 superfamily protein member</fullName>
    </submittedName>
</protein>
<feature type="transmembrane region" description="Helical" evidence="1">
    <location>
        <begin position="402"/>
        <end position="424"/>
    </location>
</feature>
<organism evidence="3 4">
    <name type="scientific">Clonorchis sinensis</name>
    <name type="common">Chinese liver fluke</name>
    <dbReference type="NCBI Taxonomy" id="79923"/>
    <lineage>
        <taxon>Eukaryota</taxon>
        <taxon>Metazoa</taxon>
        <taxon>Spiralia</taxon>
        <taxon>Lophotrochozoa</taxon>
        <taxon>Platyhelminthes</taxon>
        <taxon>Trematoda</taxon>
        <taxon>Digenea</taxon>
        <taxon>Opisthorchiida</taxon>
        <taxon>Opisthorchiata</taxon>
        <taxon>Opisthorchiidae</taxon>
        <taxon>Clonorchis</taxon>
    </lineage>
</organism>
<dbReference type="InterPro" id="IPR017896">
    <property type="entry name" value="4Fe4S_Fe-S-bd"/>
</dbReference>
<dbReference type="Proteomes" id="UP000008909">
    <property type="component" value="Unassembled WGS sequence"/>
</dbReference>